<name>A0A5C5UMH0_9CORY</name>
<sequence length="225" mass="24457">MDDVRVIQTGHVPTLKISDAATLEISADRAIVKVEVRVNIRDQKSALPRTTVVDNVRAVLDRITLLRSNGETLQQFMDYKDRQKTEWNLTFVAEPADDLAVQAELQDVISRLAGIEHCFVSGPIWKLSSQAQTRAEAQAQTLAVRNARHKAGIVAAELGYEVSGVAQVDIGCTTIAPERGFAATEFAAAPRKSRPPAPVLDVSTEPAMISVVEEVAVVFTLRPSS</sequence>
<accession>A0A5C5UMH0</accession>
<organism evidence="1 2">
    <name type="scientific">Corynebacterium canis</name>
    <dbReference type="NCBI Taxonomy" id="679663"/>
    <lineage>
        <taxon>Bacteria</taxon>
        <taxon>Bacillati</taxon>
        <taxon>Actinomycetota</taxon>
        <taxon>Actinomycetes</taxon>
        <taxon>Mycobacteriales</taxon>
        <taxon>Corynebacteriaceae</taxon>
        <taxon>Corynebacterium</taxon>
    </lineage>
</organism>
<protein>
    <submittedName>
        <fullName evidence="1">DUF541 domain-containing protein</fullName>
    </submittedName>
</protein>
<dbReference type="Gene3D" id="3.30.110.170">
    <property type="entry name" value="Protein of unknown function (DUF541), domain 1"/>
    <property type="match status" value="1"/>
</dbReference>
<dbReference type="AlphaFoldDB" id="A0A5C5UMH0"/>
<dbReference type="OrthoDB" id="4412571at2"/>
<gene>
    <name evidence="1" type="ORF">FRX94_03300</name>
</gene>
<proteinExistence type="predicted"/>
<evidence type="ECO:0000313" key="2">
    <source>
        <dbReference type="Proteomes" id="UP000320791"/>
    </source>
</evidence>
<dbReference type="Pfam" id="PF04402">
    <property type="entry name" value="SIMPL"/>
    <property type="match status" value="1"/>
</dbReference>
<dbReference type="Proteomes" id="UP000320791">
    <property type="component" value="Unassembled WGS sequence"/>
</dbReference>
<evidence type="ECO:0000313" key="1">
    <source>
        <dbReference type="EMBL" id="TWT26882.1"/>
    </source>
</evidence>
<keyword evidence="2" id="KW-1185">Reference proteome</keyword>
<comment type="caution">
    <text evidence="1">The sequence shown here is derived from an EMBL/GenBank/DDBJ whole genome shotgun (WGS) entry which is preliminary data.</text>
</comment>
<dbReference type="EMBL" id="VOHM01000005">
    <property type="protein sequence ID" value="TWT26882.1"/>
    <property type="molecule type" value="Genomic_DNA"/>
</dbReference>
<dbReference type="InterPro" id="IPR007497">
    <property type="entry name" value="SIMPL/DUF541"/>
</dbReference>
<dbReference type="RefSeq" id="WP_146323700.1">
    <property type="nucleotide sequence ID" value="NZ_BAABLR010000015.1"/>
</dbReference>
<reference evidence="1 2" key="1">
    <citation type="submission" date="2019-08" db="EMBL/GenBank/DDBJ databases">
        <authorList>
            <person name="Lei W."/>
        </authorList>
    </citation>
    <scope>NUCLEOTIDE SEQUENCE [LARGE SCALE GENOMIC DNA]</scope>
    <source>
        <strain evidence="1 2">CCUG 58627</strain>
    </source>
</reference>